<keyword evidence="12" id="KW-0833">Ubl conjugation pathway</keyword>
<feature type="domain" description="U-box" evidence="20">
    <location>
        <begin position="1519"/>
        <end position="1593"/>
    </location>
</feature>
<dbReference type="InterPro" id="IPR036028">
    <property type="entry name" value="SH3-like_dom_sf"/>
</dbReference>
<comment type="similarity">
    <text evidence="6">Belongs to the ubiquitin conjugation factor E4 family.</text>
</comment>
<evidence type="ECO:0000256" key="7">
    <source>
        <dbReference type="ARBA" id="ARBA00012483"/>
    </source>
</evidence>
<feature type="region of interest" description="Disordered" evidence="17">
    <location>
        <begin position="1650"/>
        <end position="1795"/>
    </location>
</feature>
<dbReference type="EC" id="2.3.2.27" evidence="7"/>
<dbReference type="Gene3D" id="3.30.40.10">
    <property type="entry name" value="Zinc/RING finger domain, C3HC4 (zinc finger)"/>
    <property type="match status" value="1"/>
</dbReference>
<accession>A0A4T0PUI5</accession>
<name>A0A4T0PUI5_9BASI</name>
<feature type="compositionally biased region" description="Polar residues" evidence="17">
    <location>
        <begin position="1903"/>
        <end position="1915"/>
    </location>
</feature>
<feature type="compositionally biased region" description="Acidic residues" evidence="17">
    <location>
        <begin position="1739"/>
        <end position="1755"/>
    </location>
</feature>
<feature type="transmembrane region" description="Helical" evidence="18">
    <location>
        <begin position="124"/>
        <end position="144"/>
    </location>
</feature>
<evidence type="ECO:0000256" key="8">
    <source>
        <dbReference type="ARBA" id="ARBA00022443"/>
    </source>
</evidence>
<feature type="region of interest" description="Disordered" evidence="17">
    <location>
        <begin position="555"/>
        <end position="611"/>
    </location>
</feature>
<dbReference type="InterPro" id="IPR045132">
    <property type="entry name" value="UBE4"/>
</dbReference>
<dbReference type="GO" id="GO:0034450">
    <property type="term" value="F:ubiquitin-ubiquitin ligase activity"/>
    <property type="evidence" value="ECO:0007669"/>
    <property type="project" value="InterPro"/>
</dbReference>
<feature type="transmembrane region" description="Helical" evidence="18">
    <location>
        <begin position="1801"/>
        <end position="1818"/>
    </location>
</feature>
<dbReference type="Gene3D" id="2.30.30.40">
    <property type="entry name" value="SH3 Domains"/>
    <property type="match status" value="1"/>
</dbReference>
<evidence type="ECO:0000256" key="5">
    <source>
        <dbReference type="ARBA" id="ARBA00004906"/>
    </source>
</evidence>
<comment type="caution">
    <text evidence="21">The sequence shown here is derived from an EMBL/GenBank/DDBJ whole genome shotgun (WGS) entry which is preliminary data.</text>
</comment>
<dbReference type="Proteomes" id="UP000305647">
    <property type="component" value="Unassembled WGS sequence"/>
</dbReference>
<evidence type="ECO:0000313" key="21">
    <source>
        <dbReference type="EMBL" id="TIC31031.1"/>
    </source>
</evidence>
<evidence type="ECO:0000256" key="11">
    <source>
        <dbReference type="ARBA" id="ARBA00022692"/>
    </source>
</evidence>
<feature type="region of interest" description="Disordered" evidence="17">
    <location>
        <begin position="1350"/>
        <end position="1370"/>
    </location>
</feature>
<dbReference type="InterPro" id="IPR001452">
    <property type="entry name" value="SH3_domain"/>
</dbReference>
<dbReference type="PROSITE" id="PS51698">
    <property type="entry name" value="U_BOX"/>
    <property type="match status" value="1"/>
</dbReference>
<feature type="transmembrane region" description="Helical" evidence="18">
    <location>
        <begin position="175"/>
        <end position="193"/>
    </location>
</feature>
<feature type="transmembrane region" description="Helical" evidence="18">
    <location>
        <begin position="380"/>
        <end position="400"/>
    </location>
</feature>
<evidence type="ECO:0000256" key="14">
    <source>
        <dbReference type="ARBA" id="ARBA00023136"/>
    </source>
</evidence>
<dbReference type="Pfam" id="PF00018">
    <property type="entry name" value="SH3_1"/>
    <property type="match status" value="1"/>
</dbReference>
<dbReference type="PANTHER" id="PTHR13931:SF2">
    <property type="entry name" value="UBIQUITIN CONJUGATION FACTOR E4 B"/>
    <property type="match status" value="1"/>
</dbReference>
<dbReference type="PROSITE" id="PS50002">
    <property type="entry name" value="SH3"/>
    <property type="match status" value="1"/>
</dbReference>
<protein>
    <recommendedName>
        <fullName evidence="7">RING-type E3 ubiquitin transferase</fullName>
        <ecNumber evidence="7">2.3.2.27</ecNumber>
    </recommendedName>
</protein>
<feature type="compositionally biased region" description="Low complexity" evidence="17">
    <location>
        <begin position="1656"/>
        <end position="1667"/>
    </location>
</feature>
<feature type="transmembrane region" description="Helical" evidence="18">
    <location>
        <begin position="421"/>
        <end position="445"/>
    </location>
</feature>
<proteinExistence type="inferred from homology"/>
<feature type="region of interest" description="Disordered" evidence="17">
    <location>
        <begin position="1839"/>
        <end position="1891"/>
    </location>
</feature>
<feature type="transmembrane region" description="Helical" evidence="18">
    <location>
        <begin position="451"/>
        <end position="474"/>
    </location>
</feature>
<evidence type="ECO:0000256" key="1">
    <source>
        <dbReference type="ARBA" id="ARBA00000900"/>
    </source>
</evidence>
<dbReference type="UniPathway" id="UPA00143"/>
<dbReference type="GO" id="GO:0000151">
    <property type="term" value="C:ubiquitin ligase complex"/>
    <property type="evidence" value="ECO:0007669"/>
    <property type="project" value="InterPro"/>
</dbReference>
<keyword evidence="14 18" id="KW-0472">Membrane</keyword>
<dbReference type="InterPro" id="IPR013083">
    <property type="entry name" value="Znf_RING/FYVE/PHD"/>
</dbReference>
<organism evidence="21 22">
    <name type="scientific">Wallemia mellicola</name>
    <dbReference type="NCBI Taxonomy" id="1708541"/>
    <lineage>
        <taxon>Eukaryota</taxon>
        <taxon>Fungi</taxon>
        <taxon>Dikarya</taxon>
        <taxon>Basidiomycota</taxon>
        <taxon>Wallemiomycotina</taxon>
        <taxon>Wallemiomycetes</taxon>
        <taxon>Wallemiales</taxon>
        <taxon>Wallemiaceae</taxon>
        <taxon>Wallemia</taxon>
    </lineage>
</organism>
<keyword evidence="15" id="KW-0539">Nucleus</keyword>
<feature type="compositionally biased region" description="Basic and acidic residues" evidence="17">
    <location>
        <begin position="1992"/>
        <end position="2005"/>
    </location>
</feature>
<feature type="compositionally biased region" description="Pro residues" evidence="17">
    <location>
        <begin position="1969"/>
        <end position="1979"/>
    </location>
</feature>
<evidence type="ECO:0000256" key="15">
    <source>
        <dbReference type="ARBA" id="ARBA00023242"/>
    </source>
</evidence>
<comment type="catalytic activity">
    <reaction evidence="1">
        <text>S-ubiquitinyl-[E2 ubiquitin-conjugating enzyme]-L-cysteine + [acceptor protein]-L-lysine = [E2 ubiquitin-conjugating enzyme]-L-cysteine + N(6)-ubiquitinyl-[acceptor protein]-L-lysine.</text>
        <dbReference type="EC" id="2.3.2.27"/>
    </reaction>
</comment>
<evidence type="ECO:0000259" key="19">
    <source>
        <dbReference type="PROSITE" id="PS50002"/>
    </source>
</evidence>
<keyword evidence="10" id="KW-0808">Transferase</keyword>
<keyword evidence="13 18" id="KW-1133">Transmembrane helix</keyword>
<keyword evidence="9" id="KW-0963">Cytoplasm</keyword>
<evidence type="ECO:0000256" key="9">
    <source>
        <dbReference type="ARBA" id="ARBA00022490"/>
    </source>
</evidence>
<evidence type="ECO:0000256" key="10">
    <source>
        <dbReference type="ARBA" id="ARBA00022679"/>
    </source>
</evidence>
<evidence type="ECO:0000256" key="16">
    <source>
        <dbReference type="PROSITE-ProRule" id="PRU00192"/>
    </source>
</evidence>
<evidence type="ECO:0000256" key="17">
    <source>
        <dbReference type="SAM" id="MobiDB-lite"/>
    </source>
</evidence>
<comment type="subcellular location">
    <subcellularLocation>
        <location evidence="4">Cytoplasm</location>
    </subcellularLocation>
    <subcellularLocation>
        <location evidence="3">Membrane</location>
    </subcellularLocation>
    <subcellularLocation>
        <location evidence="2">Nucleus</location>
    </subcellularLocation>
</comment>
<evidence type="ECO:0000259" key="20">
    <source>
        <dbReference type="PROSITE" id="PS51698"/>
    </source>
</evidence>
<feature type="compositionally biased region" description="Pro residues" evidence="17">
    <location>
        <begin position="1941"/>
        <end position="1958"/>
    </location>
</feature>
<dbReference type="Pfam" id="PF10408">
    <property type="entry name" value="Ufd2P_core"/>
    <property type="match status" value="1"/>
</dbReference>
<evidence type="ECO:0000256" key="2">
    <source>
        <dbReference type="ARBA" id="ARBA00004123"/>
    </source>
</evidence>
<dbReference type="GO" id="GO:0036503">
    <property type="term" value="P:ERAD pathway"/>
    <property type="evidence" value="ECO:0007669"/>
    <property type="project" value="InterPro"/>
</dbReference>
<feature type="domain" description="SH3" evidence="19">
    <location>
        <begin position="2023"/>
        <end position="2084"/>
    </location>
</feature>
<feature type="transmembrane region" description="Helical" evidence="18">
    <location>
        <begin position="90"/>
        <end position="112"/>
    </location>
</feature>
<dbReference type="InterPro" id="IPR013057">
    <property type="entry name" value="AA_transpt_TM"/>
</dbReference>
<dbReference type="InterPro" id="IPR003613">
    <property type="entry name" value="Ubox_domain"/>
</dbReference>
<keyword evidence="11 18" id="KW-0812">Transmembrane</keyword>
<dbReference type="EMBL" id="SPRO01000015">
    <property type="protein sequence ID" value="TIC31031.1"/>
    <property type="molecule type" value="Genomic_DNA"/>
</dbReference>
<dbReference type="GO" id="GO:0000209">
    <property type="term" value="P:protein polyubiquitination"/>
    <property type="evidence" value="ECO:0007669"/>
    <property type="project" value="TreeGrafter"/>
</dbReference>
<evidence type="ECO:0000256" key="18">
    <source>
        <dbReference type="SAM" id="Phobius"/>
    </source>
</evidence>
<dbReference type="GO" id="GO:0016020">
    <property type="term" value="C:membrane"/>
    <property type="evidence" value="ECO:0007669"/>
    <property type="project" value="UniProtKB-SubCell"/>
</dbReference>
<feature type="compositionally biased region" description="Low complexity" evidence="17">
    <location>
        <begin position="592"/>
        <end position="610"/>
    </location>
</feature>
<feature type="transmembrane region" description="Helical" evidence="18">
    <location>
        <begin position="515"/>
        <end position="535"/>
    </location>
</feature>
<dbReference type="SUPFAM" id="SSF50044">
    <property type="entry name" value="SH3-domain"/>
    <property type="match status" value="1"/>
</dbReference>
<dbReference type="FunFam" id="3.30.40.10:FF:000055">
    <property type="entry name" value="Ubiquitin conjugation factor e4 a"/>
    <property type="match status" value="1"/>
</dbReference>
<gene>
    <name evidence="21" type="ORF">E3Q10_01890</name>
</gene>
<evidence type="ECO:0000256" key="3">
    <source>
        <dbReference type="ARBA" id="ARBA00004370"/>
    </source>
</evidence>
<dbReference type="InterPro" id="IPR019474">
    <property type="entry name" value="Ub_conjug_fac_E4_core"/>
</dbReference>
<feature type="compositionally biased region" description="Basic and acidic residues" evidence="17">
    <location>
        <begin position="29"/>
        <end position="38"/>
    </location>
</feature>
<evidence type="ECO:0000256" key="12">
    <source>
        <dbReference type="ARBA" id="ARBA00022786"/>
    </source>
</evidence>
<feature type="region of interest" description="Disordered" evidence="17">
    <location>
        <begin position="2079"/>
        <end position="2115"/>
    </location>
</feature>
<sequence length="2115" mass="233205">MDGRLDNNDPETSAHTINSSPPDSEFTDEEAHLEHQDDYNPQQRLTLVSYQDEDEEIEDDVETNQTLASPVDFSFRKSYKRRRDNSLRQGTLSIAYASLNILNSTLGIGFLTLPSALSQTGLPLGIVLIAIITLLAAGSHIVLVNTGRYLGVRKIEDVGGGALKLGTRGKGITKFVVRSIVAGTGFSLIVSYLKYIKILLHPLAKAWFDSAFLQSSFFLVLVPAIIAAPFTFVRSLSHRTISRMSVIIALTYPVLLGLIASRSMTYAELKILDLNMYKKLLVQDLNWGTLKKHAEQQGIWSGVSTIAFSFASQHLTFPHHRTMRKSSQQTFNITVLLAYTIIFILALPFAVVPYVAFGEMTPLNLFDALPSPNNDGGVDAARVVAAFGLLGTIPFAVFTLREAILRLLHIETEQEEPNRRTQLVATGSIWLISIFCASIGSYATYETYVNFARLLCIALGYLLPSVFFVILYHVKRPAPIVVSSNDGLVSTDALLARKERQLQKRRSLLRLWQDLFIFSLLPFAFLTTAYCIYALSVMSENISDADRIRQRRLERLGTPAGSPAPQPEEREIPKTTERKPQPVPAPARISAQQKPQPQPSTSSPKLSSQPAQFDITEWESRAIESTLKVTIDLNTADATSWTVSYLKPLLNELEEEQPTHKALQTKKLTPDLIDQALIARLNLDPNAMMDDGEMLTVIASLPANQTTFEYLVGAWRRARGQAVQLNKIDYSPADKQRGMSVINKLKELLLSYIGLTLQDPTMFVQTSDKPSGAIEFLQILIPDEASADPYGDKKSTRDISPELQNVPVSDLLADIVKRFDGDGLEEVITPIIELTAGQAKGLDLTGVQWRSIITALETLLQFKPIAGIFTTLPSFIPTPVTAKSIENDSLLGPLIDASLDREEQSPITQNTLRATLDSLQASLFGIFNVLVRTSPQSRERVLDFFAIAANLNGHRGAMRVDPKRVSGDGFMFNCQVILSRFADPFMDATFSKIDKIDPKYFCHSKRLDISEETKIKADKTESDTFYNENSNKDHPVNFISEVFYLSLAFHYLGYHSAQRQSGSLKKHIDMIEPQLNAQRNQLLNDPRFAPGTPGRMFAEKQLEKQEILLKERKAAVASSWIQLDDPASMTRILGFYTFVTTWIVRFVDPSHQHPQKLVTLPLPDEMPVEFKMMPEYILESTVDFFIQLTRYQPHQLESSGKEELMNFLVTFICSPKYIGNPYSRNKIVEIMWNGTHPYGYSRSGVLSDSINYHKLSLEHLMPSLMSFYIDVERTGVSSQFYDRLNVRYNIARLLKVVWNNPTHRDKLKEDTMNSDKFVRFTNLVMNDSTYLLDEALGKLASIRQYEEELNSPGFSNRPDNEREEVQQSFEESGRAAGSYTALGGESVRLLKAFTAEAKAAFMAPEIVDRLAAMLCYNLDALAGPRCQELKVTNPEKYGWRPRQLLTDIIDIFMNLLDCREFIEGVAKDGRSYSKTLFERAAGILRRKAIKTDQEVDLLARFVNQVEQVRAEMMEEDEADIPEEYQDMIMATLMRDPVILPGSKAVLDRSTIKSHLLSDNTDPFNRSPLTIDQVVPHTELKAEIDEWVAKRRQAKLDEMTNATNAVDVAGTVGSTAGTAGTAGGAGTAAGGASSGSYNDGSYHGVGAAGGTSGGTSGASNGAANSAGSAAGGTTGSTTSGTAGSAKGSTAGETADSAGSSATSAKAPTADTADATTKEPVADDEDLPDDDPPADEKADLPDDEINIPDENNTEEDLDATKSVNNSIEHSLSSSSQSESPTATPSMSASKEEKDEDDNKGLKIALPIILGLLFILFMIWVGKRVVKKRAAAKKENPTKIAYNSNIKSQETLDEKSPLPPPGFQGHSVDNRGSVYSNYSGGQPLMHPNSSASHSDYLSAYHQNMSTHSFNNLNGQRRQPSPVPPYGQHPYSGMMNRSMSMQSQGPPPQPQRPPMSSPPSVPHLPALAVPDPELIPLPSPPPSVYSLNKIPTSPPKPEHQTRDPFRDPPTRQYSMNRGSNVPPLHIRPPGAVRARVSFKPTATDELAIHKGEDVQVLRRFSDGWAEVKALASGKTGVIPLQILDDQPSTPMSYGSQQSSPGYQPQGQAGFPPAPPSNYQ</sequence>
<evidence type="ECO:0000256" key="13">
    <source>
        <dbReference type="ARBA" id="ARBA00022989"/>
    </source>
</evidence>
<dbReference type="GO" id="GO:0005634">
    <property type="term" value="C:nucleus"/>
    <property type="evidence" value="ECO:0007669"/>
    <property type="project" value="UniProtKB-SubCell"/>
</dbReference>
<feature type="transmembrane region" description="Helical" evidence="18">
    <location>
        <begin position="213"/>
        <end position="233"/>
    </location>
</feature>
<evidence type="ECO:0000313" key="22">
    <source>
        <dbReference type="Proteomes" id="UP000305647"/>
    </source>
</evidence>
<feature type="transmembrane region" description="Helical" evidence="18">
    <location>
        <begin position="336"/>
        <end position="357"/>
    </location>
</feature>
<reference evidence="21 22" key="1">
    <citation type="submission" date="2019-03" db="EMBL/GenBank/DDBJ databases">
        <title>Sequencing 25 genomes of Wallemia mellicola.</title>
        <authorList>
            <person name="Gostincar C."/>
        </authorList>
    </citation>
    <scope>NUCLEOTIDE SEQUENCE [LARGE SCALE GENOMIC DNA]</scope>
    <source>
        <strain evidence="21 22">EXF-8738</strain>
    </source>
</reference>
<dbReference type="SMART" id="SM00326">
    <property type="entry name" value="SH3"/>
    <property type="match status" value="1"/>
</dbReference>
<comment type="pathway">
    <text evidence="5">Protein modification; protein ubiquitination.</text>
</comment>
<dbReference type="SUPFAM" id="SSF57850">
    <property type="entry name" value="RING/U-box"/>
    <property type="match status" value="1"/>
</dbReference>
<dbReference type="Pfam" id="PF04564">
    <property type="entry name" value="U-box"/>
    <property type="match status" value="1"/>
</dbReference>
<dbReference type="Pfam" id="PF01490">
    <property type="entry name" value="Aa_trans"/>
    <property type="match status" value="1"/>
</dbReference>
<dbReference type="CDD" id="cd16657">
    <property type="entry name" value="RING-Ubox_UBE4A"/>
    <property type="match status" value="1"/>
</dbReference>
<keyword evidence="8 16" id="KW-0728">SH3 domain</keyword>
<feature type="region of interest" description="Disordered" evidence="17">
    <location>
        <begin position="1"/>
        <end position="43"/>
    </location>
</feature>
<feature type="compositionally biased region" description="Low complexity" evidence="17">
    <location>
        <begin position="2088"/>
        <end position="2106"/>
    </location>
</feature>
<evidence type="ECO:0000256" key="6">
    <source>
        <dbReference type="ARBA" id="ARBA00007434"/>
    </source>
</evidence>
<feature type="transmembrane region" description="Helical" evidence="18">
    <location>
        <begin position="298"/>
        <end position="315"/>
    </location>
</feature>
<feature type="region of interest" description="Disordered" evidence="17">
    <location>
        <begin position="1903"/>
        <end position="2024"/>
    </location>
</feature>
<dbReference type="GO" id="GO:0006511">
    <property type="term" value="P:ubiquitin-dependent protein catabolic process"/>
    <property type="evidence" value="ECO:0007669"/>
    <property type="project" value="InterPro"/>
</dbReference>
<dbReference type="GO" id="GO:0005737">
    <property type="term" value="C:cytoplasm"/>
    <property type="evidence" value="ECO:0007669"/>
    <property type="project" value="UniProtKB-SubCell"/>
</dbReference>
<feature type="transmembrane region" description="Helical" evidence="18">
    <location>
        <begin position="245"/>
        <end position="267"/>
    </location>
</feature>
<feature type="compositionally biased region" description="Polar residues" evidence="17">
    <location>
        <begin position="10"/>
        <end position="22"/>
    </location>
</feature>
<dbReference type="PANTHER" id="PTHR13931">
    <property type="entry name" value="UBIQUITINATION FACTOR E4"/>
    <property type="match status" value="1"/>
</dbReference>
<evidence type="ECO:0000256" key="4">
    <source>
        <dbReference type="ARBA" id="ARBA00004496"/>
    </source>
</evidence>
<feature type="compositionally biased region" description="Low complexity" evidence="17">
    <location>
        <begin position="1760"/>
        <end position="1783"/>
    </location>
</feature>
<feature type="compositionally biased region" description="Acidic residues" evidence="17">
    <location>
        <begin position="1720"/>
        <end position="1731"/>
    </location>
</feature>
<feature type="compositionally biased region" description="Low complexity" evidence="17">
    <location>
        <begin position="1674"/>
        <end position="1713"/>
    </location>
</feature>
<dbReference type="SMART" id="SM00504">
    <property type="entry name" value="Ubox"/>
    <property type="match status" value="1"/>
</dbReference>
<feature type="compositionally biased region" description="Basic and acidic residues" evidence="17">
    <location>
        <begin position="567"/>
        <end position="580"/>
    </location>
</feature>